<keyword evidence="1" id="KW-0479">Metal-binding</keyword>
<dbReference type="Gene3D" id="3.10.590.10">
    <property type="entry name" value="ph1033 like domains"/>
    <property type="match status" value="1"/>
</dbReference>
<evidence type="ECO:0000259" key="3">
    <source>
        <dbReference type="PROSITE" id="PS50158"/>
    </source>
</evidence>
<feature type="compositionally biased region" description="Polar residues" evidence="2">
    <location>
        <begin position="713"/>
        <end position="728"/>
    </location>
</feature>
<feature type="compositionally biased region" description="Basic and acidic residues" evidence="2">
    <location>
        <begin position="890"/>
        <end position="912"/>
    </location>
</feature>
<name>A0ABR4BNK5_9LECA</name>
<keyword evidence="1" id="KW-0862">Zinc</keyword>
<evidence type="ECO:0000313" key="5">
    <source>
        <dbReference type="EMBL" id="KAL2059360.1"/>
    </source>
</evidence>
<dbReference type="InterPro" id="IPR007275">
    <property type="entry name" value="YTH_domain"/>
</dbReference>
<accession>A0ABR4BNK5</accession>
<feature type="compositionally biased region" description="Polar residues" evidence="2">
    <location>
        <begin position="69"/>
        <end position="84"/>
    </location>
</feature>
<evidence type="ECO:0000259" key="4">
    <source>
        <dbReference type="PROSITE" id="PS50882"/>
    </source>
</evidence>
<dbReference type="PROSITE" id="PS50882">
    <property type="entry name" value="YTH"/>
    <property type="match status" value="1"/>
</dbReference>
<dbReference type="EMBL" id="JBHFEH010000001">
    <property type="protein sequence ID" value="KAL2059360.1"/>
    <property type="molecule type" value="Genomic_DNA"/>
</dbReference>
<feature type="region of interest" description="Disordered" evidence="2">
    <location>
        <begin position="1098"/>
        <end position="1119"/>
    </location>
</feature>
<feature type="compositionally biased region" description="Basic and acidic residues" evidence="2">
    <location>
        <begin position="353"/>
        <end position="373"/>
    </location>
</feature>
<dbReference type="PROSITE" id="PS50158">
    <property type="entry name" value="ZF_CCHC"/>
    <property type="match status" value="1"/>
</dbReference>
<protein>
    <submittedName>
        <fullName evidence="5">Uncharacterized protein</fullName>
    </submittedName>
</protein>
<dbReference type="Proteomes" id="UP001590951">
    <property type="component" value="Unassembled WGS sequence"/>
</dbReference>
<feature type="region of interest" description="Disordered" evidence="2">
    <location>
        <begin position="668"/>
        <end position="697"/>
    </location>
</feature>
<dbReference type="PANTHER" id="PTHR12357">
    <property type="entry name" value="YTH YT521-B HOMOLOGY DOMAIN-CONTAINING"/>
    <property type="match status" value="1"/>
</dbReference>
<feature type="compositionally biased region" description="Basic and acidic residues" evidence="2">
    <location>
        <begin position="778"/>
        <end position="796"/>
    </location>
</feature>
<dbReference type="SUPFAM" id="SSF57756">
    <property type="entry name" value="Retrovirus zinc finger-like domains"/>
    <property type="match status" value="1"/>
</dbReference>
<feature type="compositionally biased region" description="Polar residues" evidence="2">
    <location>
        <begin position="568"/>
        <end position="586"/>
    </location>
</feature>
<dbReference type="InterPro" id="IPR045168">
    <property type="entry name" value="YTH_prot"/>
</dbReference>
<feature type="compositionally biased region" description="Polar residues" evidence="2">
    <location>
        <begin position="340"/>
        <end position="349"/>
    </location>
</feature>
<feature type="compositionally biased region" description="Basic and acidic residues" evidence="2">
    <location>
        <begin position="820"/>
        <end position="830"/>
    </location>
</feature>
<gene>
    <name evidence="5" type="ORF">ABVK25_000653</name>
</gene>
<keyword evidence="6" id="KW-1185">Reference proteome</keyword>
<dbReference type="InterPro" id="IPR001878">
    <property type="entry name" value="Znf_CCHC"/>
</dbReference>
<keyword evidence="1" id="KW-0863">Zinc-finger</keyword>
<feature type="compositionally biased region" description="Basic and acidic residues" evidence="2">
    <location>
        <begin position="453"/>
        <end position="486"/>
    </location>
</feature>
<reference evidence="5 6" key="1">
    <citation type="submission" date="2024-09" db="EMBL/GenBank/DDBJ databases">
        <title>Rethinking Asexuality: The Enigmatic Case of Functional Sexual Genes in Lepraria (Stereocaulaceae).</title>
        <authorList>
            <person name="Doellman M."/>
            <person name="Sun Y."/>
            <person name="Barcenas-Pena A."/>
            <person name="Lumbsch H.T."/>
            <person name="Grewe F."/>
        </authorList>
    </citation>
    <scope>NUCLEOTIDE SEQUENCE [LARGE SCALE GENOMIC DNA]</scope>
    <source>
        <strain evidence="5 6">Grewe 0041</strain>
    </source>
</reference>
<feature type="compositionally biased region" description="Basic and acidic residues" evidence="2">
    <location>
        <begin position="494"/>
        <end position="536"/>
    </location>
</feature>
<feature type="compositionally biased region" description="Polar residues" evidence="2">
    <location>
        <begin position="408"/>
        <end position="420"/>
    </location>
</feature>
<feature type="domain" description="YTH" evidence="4">
    <location>
        <begin position="934"/>
        <end position="1068"/>
    </location>
</feature>
<dbReference type="Pfam" id="PF04146">
    <property type="entry name" value="YTH"/>
    <property type="match status" value="1"/>
</dbReference>
<feature type="compositionally biased region" description="Basic and acidic residues" evidence="2">
    <location>
        <begin position="544"/>
        <end position="557"/>
    </location>
</feature>
<feature type="region of interest" description="Disordered" evidence="2">
    <location>
        <begin position="330"/>
        <end position="603"/>
    </location>
</feature>
<feature type="compositionally biased region" description="Polar residues" evidence="2">
    <location>
        <begin position="668"/>
        <end position="679"/>
    </location>
</feature>
<comment type="caution">
    <text evidence="5">The sequence shown here is derived from an EMBL/GenBank/DDBJ whole genome shotgun (WGS) entry which is preliminary data.</text>
</comment>
<dbReference type="PANTHER" id="PTHR12357:SF3">
    <property type="entry name" value="YTH DOMAIN-CONTAINING PROTEIN 1"/>
    <property type="match status" value="1"/>
</dbReference>
<feature type="compositionally biased region" description="Acidic residues" evidence="2">
    <location>
        <begin position="91"/>
        <end position="104"/>
    </location>
</feature>
<feature type="compositionally biased region" description="Polar residues" evidence="2">
    <location>
        <begin position="846"/>
        <end position="861"/>
    </location>
</feature>
<feature type="compositionally biased region" description="Low complexity" evidence="2">
    <location>
        <begin position="761"/>
        <end position="777"/>
    </location>
</feature>
<dbReference type="InterPro" id="IPR036875">
    <property type="entry name" value="Znf_CCHC_sf"/>
</dbReference>
<feature type="region of interest" description="Disordered" evidence="2">
    <location>
        <begin position="242"/>
        <end position="262"/>
    </location>
</feature>
<feature type="compositionally biased region" description="Polar residues" evidence="2">
    <location>
        <begin position="430"/>
        <end position="451"/>
    </location>
</feature>
<feature type="region of interest" description="Disordered" evidence="2">
    <location>
        <begin position="1"/>
        <end position="172"/>
    </location>
</feature>
<sequence>MAQNFNGYHSTPHGSPPPHTNNDFGGLMGSLISPGPGTPQQSTFPPPWPSQAGWQQNGGQGNYAFSMPYQGTPSNPTAWQQNGHQAWMPQEVEDEELFTVDDTDILGRNGQHSNQNGGISGDKNGSHSHQQVQSGQMPNLSSSSPPAPSHSHLQNLIAGGLPQVSKSPMVNSAARAAELRAKLLANKSSNVASRQGSPAIKSNELNDAKKANVQDFLRQANGALASHIGAETSEENTVLANEGNRTDGESTMQFLDRSPGKTLTNTDFDDLFTEAQNATDACKPQAGLTNGNHDKAINGAVKPEVTRGVRQLETAAHISNPALKKSLSISELSEPGEIRSGTSSPSAAKQITRKPESKEAKQAKEDKKEKMIRQNEVNMAYQPLKASKAPTSEPASESASESWGRGGANNSSSCSTTKNLKASDDIGTAHSPSSKGKITQPYQQLGRSNLGQKEGEYEPPSIHEESPRDQHRERARDCDRRDDGRVRRPSLSKENSRESDFRRDVEARRQKLIDDNARRTEDNARRAAEYKKRLEAQRAPVRQAAHENSRSKERNQKQEASIRPGQASMPNASGNGSSILTTNNMGIPNDDSGDGDRDPDTAMLDPNVQSIEGNQDISDWLDMTNFHDQEFREKRLGIYRKKRALEMQQAELEREENELQGIPYVPRAQSTLPASSSPKATRRASIVNPKMPPPPLPLKEANNDVGIKIKDSALSSGLPTSQSTTPTLKRQHAEDDTKNRRMEPADKFARLDMNGHSANEKALTSTTTAKGATTPTKAELRPLENRISRDDSDRFAAHQRGRSRSPEFRRRSMSPRRRRYSDDYSPERRAPFRRNHGGVMRDSRTCHNCGQTGHYQHQCTGTRWDGKERNKPTSGYQQWVSPNYRGRNPLAREDTRPCDNRPRFDSVGKSEEGATGIPRDNIGSRHLKLEAGDTRYFIIKSWNSENVEIALRDCTWATQEKNLPLLASAYATSRNVLLFFSVNNSRAFQGYARMSSAPDPSIPPPVWTKNLLWTPSPAFKITWIMRAHCRFARIGHLKNNLNEGQAVLVGRDGQEIEGGVWTEGWRGRLMRLGVLGVSSGGGGGEMRGEFGGGGGGWEGKGPWGQREGWGTAVAVPEGW</sequence>
<feature type="compositionally biased region" description="Polar residues" evidence="2">
    <location>
        <begin position="872"/>
        <end position="881"/>
    </location>
</feature>
<dbReference type="CDD" id="cd21134">
    <property type="entry name" value="YTH"/>
    <property type="match status" value="1"/>
</dbReference>
<organism evidence="5 6">
    <name type="scientific">Lepraria finkii</name>
    <dbReference type="NCBI Taxonomy" id="1340010"/>
    <lineage>
        <taxon>Eukaryota</taxon>
        <taxon>Fungi</taxon>
        <taxon>Dikarya</taxon>
        <taxon>Ascomycota</taxon>
        <taxon>Pezizomycotina</taxon>
        <taxon>Lecanoromycetes</taxon>
        <taxon>OSLEUM clade</taxon>
        <taxon>Lecanoromycetidae</taxon>
        <taxon>Lecanorales</taxon>
        <taxon>Lecanorineae</taxon>
        <taxon>Stereocaulaceae</taxon>
        <taxon>Lepraria</taxon>
    </lineage>
</organism>
<evidence type="ECO:0000313" key="6">
    <source>
        <dbReference type="Proteomes" id="UP001590951"/>
    </source>
</evidence>
<feature type="compositionally biased region" description="Basic and acidic residues" evidence="2">
    <location>
        <begin position="731"/>
        <end position="750"/>
    </location>
</feature>
<evidence type="ECO:0000256" key="1">
    <source>
        <dbReference type="PROSITE-ProRule" id="PRU00047"/>
    </source>
</evidence>
<feature type="region of interest" description="Disordered" evidence="2">
    <location>
        <begin position="711"/>
        <end position="922"/>
    </location>
</feature>
<feature type="compositionally biased region" description="Low complexity" evidence="2">
    <location>
        <begin position="127"/>
        <end position="152"/>
    </location>
</feature>
<feature type="domain" description="CCHC-type" evidence="3">
    <location>
        <begin position="846"/>
        <end position="859"/>
    </location>
</feature>
<evidence type="ECO:0000256" key="2">
    <source>
        <dbReference type="SAM" id="MobiDB-lite"/>
    </source>
</evidence>
<proteinExistence type="predicted"/>
<feature type="compositionally biased region" description="Low complexity" evidence="2">
    <location>
        <begin position="385"/>
        <end position="402"/>
    </location>
</feature>